<dbReference type="PANTHER" id="PTHR38590">
    <property type="entry name" value="BLL0828 PROTEIN"/>
    <property type="match status" value="1"/>
</dbReference>
<proteinExistence type="predicted"/>
<evidence type="ECO:0000313" key="2">
    <source>
        <dbReference type="EMBL" id="RAK66060.1"/>
    </source>
</evidence>
<dbReference type="GO" id="GO:0008168">
    <property type="term" value="F:methyltransferase activity"/>
    <property type="evidence" value="ECO:0007669"/>
    <property type="project" value="UniProtKB-KW"/>
</dbReference>
<reference evidence="3" key="1">
    <citation type="submission" date="2018-05" db="EMBL/GenBank/DDBJ databases">
        <authorList>
            <person name="Nie L."/>
        </authorList>
    </citation>
    <scope>NUCLEOTIDE SEQUENCE [LARGE SCALE GENOMIC DNA]</scope>
    <source>
        <strain evidence="3">NL</strain>
    </source>
</reference>
<name>A0A328BF49_9BACT</name>
<keyword evidence="3" id="KW-1185">Reference proteome</keyword>
<dbReference type="PANTHER" id="PTHR38590:SF1">
    <property type="entry name" value="BLL0828 PROTEIN"/>
    <property type="match status" value="1"/>
</dbReference>
<feature type="domain" description="DUF559" evidence="1">
    <location>
        <begin position="42"/>
        <end position="147"/>
    </location>
</feature>
<dbReference type="InterPro" id="IPR007569">
    <property type="entry name" value="DUF559"/>
</dbReference>
<dbReference type="EMBL" id="QHKM01000004">
    <property type="protein sequence ID" value="RAK66060.1"/>
    <property type="molecule type" value="Genomic_DNA"/>
</dbReference>
<comment type="caution">
    <text evidence="2">The sequence shown here is derived from an EMBL/GenBank/DDBJ whole genome shotgun (WGS) entry which is preliminary data.</text>
</comment>
<dbReference type="InterPro" id="IPR011335">
    <property type="entry name" value="Restrct_endonuc-II-like"/>
</dbReference>
<dbReference type="SUPFAM" id="SSF52980">
    <property type="entry name" value="Restriction endonuclease-like"/>
    <property type="match status" value="1"/>
</dbReference>
<dbReference type="Proteomes" id="UP000248553">
    <property type="component" value="Unassembled WGS sequence"/>
</dbReference>
<evidence type="ECO:0000259" key="1">
    <source>
        <dbReference type="Pfam" id="PF04480"/>
    </source>
</evidence>
<gene>
    <name evidence="2" type="ORF">DLM85_15270</name>
</gene>
<keyword evidence="2" id="KW-0489">Methyltransferase</keyword>
<dbReference type="OrthoDB" id="9798754at2"/>
<sequence>MIMVDETNLPDTDPTARAASADAKALAYAWSTADRVQYDLSKASAQRMRQAPTLAEDVLWQHVRGGQLGARFRRQHVIDRYIADFICLNKKLIIGVDGDYHHDPEQQAADAQRTADLATLGFVVIRFSNEAVIYDTKQVLTVISQYLTQAS</sequence>
<evidence type="ECO:0000313" key="3">
    <source>
        <dbReference type="Proteomes" id="UP000248553"/>
    </source>
</evidence>
<dbReference type="CDD" id="cd01038">
    <property type="entry name" value="Endonuclease_DUF559"/>
    <property type="match status" value="1"/>
</dbReference>
<dbReference type="RefSeq" id="WP_111478970.1">
    <property type="nucleotide sequence ID" value="NZ_QHKM01000004.1"/>
</dbReference>
<dbReference type="Pfam" id="PF04480">
    <property type="entry name" value="DUF559"/>
    <property type="match status" value="1"/>
</dbReference>
<dbReference type="AlphaFoldDB" id="A0A328BF49"/>
<dbReference type="Gene3D" id="3.40.960.10">
    <property type="entry name" value="VSR Endonuclease"/>
    <property type="match status" value="1"/>
</dbReference>
<keyword evidence="2" id="KW-0808">Transferase</keyword>
<dbReference type="InterPro" id="IPR047216">
    <property type="entry name" value="Endonuclease_DUF559_bact"/>
</dbReference>
<protein>
    <submittedName>
        <fullName evidence="2">Cytosine methyltransferase</fullName>
    </submittedName>
</protein>
<organism evidence="2 3">
    <name type="scientific">Hymenobacter edaphi</name>
    <dbReference type="NCBI Taxonomy" id="2211146"/>
    <lineage>
        <taxon>Bacteria</taxon>
        <taxon>Pseudomonadati</taxon>
        <taxon>Bacteroidota</taxon>
        <taxon>Cytophagia</taxon>
        <taxon>Cytophagales</taxon>
        <taxon>Hymenobacteraceae</taxon>
        <taxon>Hymenobacter</taxon>
    </lineage>
</organism>
<accession>A0A328BF49</accession>
<dbReference type="GO" id="GO:0032259">
    <property type="term" value="P:methylation"/>
    <property type="evidence" value="ECO:0007669"/>
    <property type="project" value="UniProtKB-KW"/>
</dbReference>